<gene>
    <name evidence="9" type="ORF">PENPOL_c006G00683</name>
</gene>
<evidence type="ECO:0000313" key="10">
    <source>
        <dbReference type="Proteomes" id="UP000191408"/>
    </source>
</evidence>
<feature type="domain" description="PKS/mFAS DH" evidence="8">
    <location>
        <begin position="441"/>
        <end position="764"/>
    </location>
</feature>
<dbReference type="InterPro" id="IPR049900">
    <property type="entry name" value="PKS_mFAS_DH"/>
</dbReference>
<feature type="transmembrane region" description="Helical" evidence="6">
    <location>
        <begin position="908"/>
        <end position="926"/>
    </location>
</feature>
<evidence type="ECO:0000256" key="6">
    <source>
        <dbReference type="SAM" id="Phobius"/>
    </source>
</evidence>
<dbReference type="Pfam" id="PF00109">
    <property type="entry name" value="ketoacyl-synt"/>
    <property type="match status" value="1"/>
</dbReference>
<dbReference type="CDD" id="cd00833">
    <property type="entry name" value="PKS"/>
    <property type="match status" value="1"/>
</dbReference>
<organism evidence="9 10">
    <name type="scientific">Penicillium polonicum</name>
    <dbReference type="NCBI Taxonomy" id="60169"/>
    <lineage>
        <taxon>Eukaryota</taxon>
        <taxon>Fungi</taxon>
        <taxon>Dikarya</taxon>
        <taxon>Ascomycota</taxon>
        <taxon>Pezizomycotina</taxon>
        <taxon>Eurotiomycetes</taxon>
        <taxon>Eurotiomycetidae</taxon>
        <taxon>Eurotiales</taxon>
        <taxon>Aspergillaceae</taxon>
        <taxon>Penicillium</taxon>
    </lineage>
</organism>
<evidence type="ECO:0000256" key="3">
    <source>
        <dbReference type="ARBA" id="ARBA00022679"/>
    </source>
</evidence>
<accession>A0A1V6NLV3</accession>
<proteinExistence type="predicted"/>
<dbReference type="InterPro" id="IPR014043">
    <property type="entry name" value="Acyl_transferase_dom"/>
</dbReference>
<keyword evidence="1" id="KW-0596">Phosphopantetheine</keyword>
<dbReference type="InterPro" id="IPR016036">
    <property type="entry name" value="Malonyl_transacylase_ACP-bd"/>
</dbReference>
<keyword evidence="6" id="KW-0812">Transmembrane</keyword>
<dbReference type="AlphaFoldDB" id="A0A1V6NLV3"/>
<evidence type="ECO:0000259" key="7">
    <source>
        <dbReference type="PROSITE" id="PS52004"/>
    </source>
</evidence>
<dbReference type="SUPFAM" id="SSF53901">
    <property type="entry name" value="Thiolase-like"/>
    <property type="match status" value="1"/>
</dbReference>
<dbReference type="PANTHER" id="PTHR43775">
    <property type="entry name" value="FATTY ACID SYNTHASE"/>
    <property type="match status" value="1"/>
</dbReference>
<keyword evidence="2" id="KW-0597">Phosphoprotein</keyword>
<dbReference type="SMART" id="SM00825">
    <property type="entry name" value="PKS_KS"/>
    <property type="match status" value="1"/>
</dbReference>
<dbReference type="PROSITE" id="PS52019">
    <property type="entry name" value="PKS_MFAS_DH"/>
    <property type="match status" value="1"/>
</dbReference>
<dbReference type="Gene3D" id="3.40.47.10">
    <property type="match status" value="1"/>
</dbReference>
<dbReference type="EMBL" id="MDYM01000006">
    <property type="protein sequence ID" value="OQD65512.1"/>
    <property type="molecule type" value="Genomic_DNA"/>
</dbReference>
<feature type="region of interest" description="N-terminal hotdog fold" evidence="5">
    <location>
        <begin position="441"/>
        <end position="570"/>
    </location>
</feature>
<dbReference type="STRING" id="60169.A0A1V6NLV3"/>
<feature type="active site" description="Proton donor; for dehydratase activity" evidence="5">
    <location>
        <position position="656"/>
    </location>
</feature>
<evidence type="ECO:0000256" key="2">
    <source>
        <dbReference type="ARBA" id="ARBA00022553"/>
    </source>
</evidence>
<name>A0A1V6NLV3_PENPO</name>
<dbReference type="GO" id="GO:0004312">
    <property type="term" value="F:fatty acid synthase activity"/>
    <property type="evidence" value="ECO:0007669"/>
    <property type="project" value="TreeGrafter"/>
</dbReference>
<dbReference type="SUPFAM" id="SSF103473">
    <property type="entry name" value="MFS general substrate transporter"/>
    <property type="match status" value="1"/>
</dbReference>
<dbReference type="InterPro" id="IPR016035">
    <property type="entry name" value="Acyl_Trfase/lysoPLipase"/>
</dbReference>
<dbReference type="InterPro" id="IPR042104">
    <property type="entry name" value="PKS_dehydratase_sf"/>
</dbReference>
<protein>
    <submittedName>
        <fullName evidence="9">Uncharacterized protein</fullName>
    </submittedName>
</protein>
<feature type="domain" description="Ketosynthase family 3 (KS3)" evidence="7">
    <location>
        <begin position="1"/>
        <end position="360"/>
    </location>
</feature>
<comment type="caution">
    <text evidence="9">The sequence shown here is derived from an EMBL/GenBank/DDBJ whole genome shotgun (WGS) entry which is preliminary data.</text>
</comment>
<keyword evidence="10" id="KW-1185">Reference proteome</keyword>
<sequence length="970" mass="107095">MATGNLQSYLPGRVANYFGWTSPAIVFDTARSSSAVAIYTAANSIRNGDCYAALAGGVCILTSPHWFQNLTAASFLNATGRCKLFDEKGDGYCRAEGIACVFLKRMADARADGNPILGGFAGSAVYQNQNITPIFVPNSPSLAQLFGDVVKKSACRPAISRSSKPTARARRCHALTLVSRRAQFVREAWGDDKGSMMAVEADESLVQSLLESAGRQVDDPASIACYNGPRSFTLLESTKAIDALAETIANSSDKFSGLRSKRLNVTNAFHSSLVNPQLGHLEQVGNELEFHKPSIPLERAADTVFAGRLTAKFVPDHMCNPQEAPVRDLPQGGLELDHYRHGEPCTCGQAGKSHHFESVSLTNDKGLDGLTDTTVSLWKQGLRVAFWGHHTLQTKVYTHILLPPYQLERARHWMDYKSIPKLVAGLTQVPPVSDPKNMSLWEFVGYQNNDTKHPRFRVNLVSDKFKKLVSGHVFAHTAPVLSGTVQSDMAVEALFSVHPGWKEQGMIPIMIQANIPTPICVDSSRKVWIDYEAFDAEHTLWQLNVSSTSAKGTLPRRHLHGRIHVRLPSDPAFVSQFARFKCLVPYEQCAKLLAQANEPDVEVLQGCQVYKAFSEFIEYSDQYNTMFSVVGKKTECAGRVHRRQAGNSFLGIALHDSFKLVSGLFLNCMSDAKPGEIHIGSDVSAKVYMADAFVFNAANGELVGVILGLQYTRMSIESMKKLLMNLTVDEWALNMNTGSATVAKPTSRVPQGLILTHIIVSAYRRSFVSPHRLYVVEDDDNIESYATSASNTHFEYDTSAWHGKTIDDIICILQERVTGNTVAKNVFYIADDRTIRDHSLLLVHIQPKEKDQSFLSVRLACEFVNLMARSFPYPESRRFIQDFQNDVDDDGVILSYVVAVRFRRMMNALIGLLVASTQAMAPVVASPLTSGPGWRWCFWISLPIGGTATALVLLGCSIQEPTDRLNGRKL</sequence>
<evidence type="ECO:0000256" key="1">
    <source>
        <dbReference type="ARBA" id="ARBA00022450"/>
    </source>
</evidence>
<evidence type="ECO:0000259" key="8">
    <source>
        <dbReference type="PROSITE" id="PS52019"/>
    </source>
</evidence>
<dbReference type="SUPFAM" id="SSF55048">
    <property type="entry name" value="Probable ACP-binding domain of malonyl-CoA ACP transacylase"/>
    <property type="match status" value="1"/>
</dbReference>
<evidence type="ECO:0000256" key="4">
    <source>
        <dbReference type="ARBA" id="ARBA00023315"/>
    </source>
</evidence>
<dbReference type="InterPro" id="IPR014030">
    <property type="entry name" value="Ketoacyl_synth_N"/>
</dbReference>
<dbReference type="OrthoDB" id="4483229at2759"/>
<keyword evidence="3" id="KW-0808">Transferase</keyword>
<reference evidence="10" key="1">
    <citation type="journal article" date="2017" name="Nat. Microbiol.">
        <title>Global analysis of biosynthetic gene clusters reveals vast potential of secondary metabolite production in Penicillium species.</title>
        <authorList>
            <person name="Nielsen J.C."/>
            <person name="Grijseels S."/>
            <person name="Prigent S."/>
            <person name="Ji B."/>
            <person name="Dainat J."/>
            <person name="Nielsen K.F."/>
            <person name="Frisvad J.C."/>
            <person name="Workman M."/>
            <person name="Nielsen J."/>
        </authorList>
    </citation>
    <scope>NUCLEOTIDE SEQUENCE [LARGE SCALE GENOMIC DNA]</scope>
    <source>
        <strain evidence="10">IBT 4502</strain>
    </source>
</reference>
<feature type="region of interest" description="C-terminal hotdog fold" evidence="5">
    <location>
        <begin position="601"/>
        <end position="764"/>
    </location>
</feature>
<dbReference type="Gene3D" id="1.20.1250.20">
    <property type="entry name" value="MFS general substrate transporter like domains"/>
    <property type="match status" value="1"/>
</dbReference>
<keyword evidence="6" id="KW-1133">Transmembrane helix</keyword>
<dbReference type="SMART" id="SM00827">
    <property type="entry name" value="PKS_AT"/>
    <property type="match status" value="1"/>
</dbReference>
<dbReference type="SUPFAM" id="SSF52151">
    <property type="entry name" value="FabD/lysophospholipase-like"/>
    <property type="match status" value="1"/>
</dbReference>
<dbReference type="Proteomes" id="UP000191408">
    <property type="component" value="Unassembled WGS sequence"/>
</dbReference>
<dbReference type="InterPro" id="IPR020841">
    <property type="entry name" value="PKS_Beta-ketoAc_synthase_dom"/>
</dbReference>
<dbReference type="InterPro" id="IPR016039">
    <property type="entry name" value="Thiolase-like"/>
</dbReference>
<dbReference type="InterPro" id="IPR001227">
    <property type="entry name" value="Ac_transferase_dom_sf"/>
</dbReference>
<dbReference type="InterPro" id="IPR050091">
    <property type="entry name" value="PKS_NRPS_Biosynth_Enz"/>
</dbReference>
<dbReference type="InterPro" id="IPR036259">
    <property type="entry name" value="MFS_trans_sf"/>
</dbReference>
<keyword evidence="6" id="KW-0472">Membrane</keyword>
<dbReference type="GO" id="GO:0044550">
    <property type="term" value="P:secondary metabolite biosynthetic process"/>
    <property type="evidence" value="ECO:0007669"/>
    <property type="project" value="TreeGrafter"/>
</dbReference>
<dbReference type="PANTHER" id="PTHR43775:SF14">
    <property type="entry name" value="ITERATIVE POLYKETIDE SYNTHASE AFOE-RELATED"/>
    <property type="match status" value="1"/>
</dbReference>
<keyword evidence="4" id="KW-0012">Acyltransferase</keyword>
<dbReference type="GO" id="GO:0006633">
    <property type="term" value="P:fatty acid biosynthetic process"/>
    <property type="evidence" value="ECO:0007669"/>
    <property type="project" value="TreeGrafter"/>
</dbReference>
<evidence type="ECO:0000313" key="9">
    <source>
        <dbReference type="EMBL" id="OQD65512.1"/>
    </source>
</evidence>
<feature type="transmembrane region" description="Helical" evidence="6">
    <location>
        <begin position="938"/>
        <end position="958"/>
    </location>
</feature>
<feature type="transmembrane region" description="Helical" evidence="6">
    <location>
        <begin position="693"/>
        <end position="712"/>
    </location>
</feature>
<dbReference type="Gene3D" id="3.10.129.110">
    <property type="entry name" value="Polyketide synthase dehydratase"/>
    <property type="match status" value="1"/>
</dbReference>
<feature type="active site" description="Proton acceptor; for dehydratase activity" evidence="5">
    <location>
        <position position="472"/>
    </location>
</feature>
<dbReference type="PROSITE" id="PS52004">
    <property type="entry name" value="KS3_2"/>
    <property type="match status" value="1"/>
</dbReference>
<evidence type="ECO:0000256" key="5">
    <source>
        <dbReference type="PROSITE-ProRule" id="PRU01363"/>
    </source>
</evidence>
<dbReference type="Gene3D" id="3.40.366.10">
    <property type="entry name" value="Malonyl-Coenzyme A Acyl Carrier Protein, domain 2"/>
    <property type="match status" value="1"/>
</dbReference>